<dbReference type="GO" id="GO:0050660">
    <property type="term" value="F:flavin adenine dinucleotide binding"/>
    <property type="evidence" value="ECO:0007669"/>
    <property type="project" value="InterPro"/>
</dbReference>
<name>A0A5Q2FB19_9ACTN</name>
<evidence type="ECO:0000313" key="3">
    <source>
        <dbReference type="Proteomes" id="UP000386847"/>
    </source>
</evidence>
<sequence length="250" mass="26608">MDDGSAVQLLQAYREFAAAAPEDVSTATATILAPPAEFVPPPLIGAPVLAFLVGHFGDQTEAAEALAPLRSVVAQAGGMDLVQPMPYTTFQAIVDAFNQKGGRNYHRGLHLTGFSDEVMGPYLAAGRDIHSPLTQGLVFQNGGAISRVAEDDTAAGNRAAPFMAHPIACWLTTAEDAYELDWVAKFSAAFAPATTGGTYLNFEPGTSHHDLLAGFGQDKYSRLVELKGRWDPTNLFRSNHNINPELAPAV</sequence>
<keyword evidence="3" id="KW-1185">Reference proteome</keyword>
<organism evidence="2 3">
    <name type="scientific">Raineyella fluvialis</name>
    <dbReference type="NCBI Taxonomy" id="2662261"/>
    <lineage>
        <taxon>Bacteria</taxon>
        <taxon>Bacillati</taxon>
        <taxon>Actinomycetota</taxon>
        <taxon>Actinomycetes</taxon>
        <taxon>Propionibacteriales</taxon>
        <taxon>Propionibacteriaceae</taxon>
        <taxon>Raineyella</taxon>
    </lineage>
</organism>
<evidence type="ECO:0000313" key="2">
    <source>
        <dbReference type="EMBL" id="QGF22917.1"/>
    </source>
</evidence>
<dbReference type="GO" id="GO:0016491">
    <property type="term" value="F:oxidoreductase activity"/>
    <property type="evidence" value="ECO:0007669"/>
    <property type="project" value="InterPro"/>
</dbReference>
<dbReference type="KEGG" id="rain:Rai3103_03680"/>
<feature type="domain" description="Berberine/berberine-like" evidence="1">
    <location>
        <begin position="215"/>
        <end position="243"/>
    </location>
</feature>
<reference evidence="2 3" key="1">
    <citation type="submission" date="2019-10" db="EMBL/GenBank/DDBJ databases">
        <title>Genomic analysis of Raineyella sp. CBA3103.</title>
        <authorList>
            <person name="Roh S.W."/>
        </authorList>
    </citation>
    <scope>NUCLEOTIDE SEQUENCE [LARGE SCALE GENOMIC DNA]</scope>
    <source>
        <strain evidence="2 3">CBA3103</strain>
    </source>
</reference>
<dbReference type="AlphaFoldDB" id="A0A5Q2FB19"/>
<accession>A0A5Q2FB19</accession>
<dbReference type="InterPro" id="IPR012951">
    <property type="entry name" value="BBE"/>
</dbReference>
<dbReference type="Pfam" id="PF08031">
    <property type="entry name" value="BBE"/>
    <property type="match status" value="1"/>
</dbReference>
<dbReference type="EMBL" id="CP045725">
    <property type="protein sequence ID" value="QGF22917.1"/>
    <property type="molecule type" value="Genomic_DNA"/>
</dbReference>
<dbReference type="Gene3D" id="3.40.462.20">
    <property type="match status" value="1"/>
</dbReference>
<dbReference type="Proteomes" id="UP000386847">
    <property type="component" value="Chromosome"/>
</dbReference>
<protein>
    <recommendedName>
        <fullName evidence="1">Berberine/berberine-like domain-containing protein</fullName>
    </recommendedName>
</protein>
<evidence type="ECO:0000259" key="1">
    <source>
        <dbReference type="Pfam" id="PF08031"/>
    </source>
</evidence>
<gene>
    <name evidence="2" type="ORF">Rai3103_03680</name>
</gene>
<proteinExistence type="predicted"/>